<feature type="domain" description="RING-type" evidence="7">
    <location>
        <begin position="763"/>
        <end position="803"/>
    </location>
</feature>
<dbReference type="InterPro" id="IPR056870">
    <property type="entry name" value="TTC3/DZIP3/RBM44-like_helical"/>
</dbReference>
<dbReference type="Pfam" id="PF24525">
    <property type="entry name" value="TTC3"/>
    <property type="match status" value="1"/>
</dbReference>
<dbReference type="InterPro" id="IPR056871">
    <property type="entry name" value="WH_TTC3"/>
</dbReference>
<keyword evidence="3" id="KW-0862">Zinc</keyword>
<dbReference type="EMBL" id="JAOTOJ010000004">
    <property type="protein sequence ID" value="KAK9402113.1"/>
    <property type="molecule type" value="Genomic_DNA"/>
</dbReference>
<dbReference type="PROSITE" id="PS50089">
    <property type="entry name" value="ZF_RING_2"/>
    <property type="match status" value="1"/>
</dbReference>
<feature type="region of interest" description="Disordered" evidence="6">
    <location>
        <begin position="550"/>
        <end position="581"/>
    </location>
</feature>
<feature type="compositionally biased region" description="Basic and acidic residues" evidence="6">
    <location>
        <begin position="557"/>
        <end position="574"/>
    </location>
</feature>
<dbReference type="Gene3D" id="3.30.40.10">
    <property type="entry name" value="Zinc/RING finger domain, C3HC4 (zinc finger)"/>
    <property type="match status" value="1"/>
</dbReference>
<comment type="caution">
    <text evidence="8">The sequence shown here is derived from an EMBL/GenBank/DDBJ whole genome shotgun (WGS) entry which is preliminary data.</text>
</comment>
<dbReference type="AlphaFoldDB" id="A0AAW1BJE6"/>
<keyword evidence="1" id="KW-0479">Metal-binding</keyword>
<dbReference type="PANTHER" id="PTHR17550">
    <property type="entry name" value="E3 UBIQUITIN-PROTEIN LIGASE TTC3"/>
    <property type="match status" value="1"/>
</dbReference>
<evidence type="ECO:0000313" key="9">
    <source>
        <dbReference type="Proteomes" id="UP001474421"/>
    </source>
</evidence>
<dbReference type="Proteomes" id="UP001474421">
    <property type="component" value="Unassembled WGS sequence"/>
</dbReference>
<dbReference type="InterPro" id="IPR056872">
    <property type="entry name" value="TTC3/DZIP3-like_helical"/>
</dbReference>
<proteinExistence type="predicted"/>
<dbReference type="Pfam" id="PF13639">
    <property type="entry name" value="zf-RING_2"/>
    <property type="match status" value="1"/>
</dbReference>
<keyword evidence="2 4" id="KW-0863">Zinc-finger</keyword>
<name>A0AAW1BJE6_CROAD</name>
<feature type="region of interest" description="Disordered" evidence="6">
    <location>
        <begin position="684"/>
        <end position="703"/>
    </location>
</feature>
<feature type="coiled-coil region" evidence="5">
    <location>
        <begin position="265"/>
        <end position="292"/>
    </location>
</feature>
<evidence type="ECO:0000256" key="4">
    <source>
        <dbReference type="PROSITE-ProRule" id="PRU00175"/>
    </source>
</evidence>
<keyword evidence="9" id="KW-1185">Reference proteome</keyword>
<evidence type="ECO:0000256" key="5">
    <source>
        <dbReference type="SAM" id="Coils"/>
    </source>
</evidence>
<accession>A0AAW1BJE6</accession>
<dbReference type="SMART" id="SM00184">
    <property type="entry name" value="RING"/>
    <property type="match status" value="1"/>
</dbReference>
<feature type="region of interest" description="Disordered" evidence="6">
    <location>
        <begin position="716"/>
        <end position="736"/>
    </location>
</feature>
<evidence type="ECO:0000256" key="3">
    <source>
        <dbReference type="ARBA" id="ARBA00022833"/>
    </source>
</evidence>
<organism evidence="8 9">
    <name type="scientific">Crotalus adamanteus</name>
    <name type="common">Eastern diamondback rattlesnake</name>
    <dbReference type="NCBI Taxonomy" id="8729"/>
    <lineage>
        <taxon>Eukaryota</taxon>
        <taxon>Metazoa</taxon>
        <taxon>Chordata</taxon>
        <taxon>Craniata</taxon>
        <taxon>Vertebrata</taxon>
        <taxon>Euteleostomi</taxon>
        <taxon>Lepidosauria</taxon>
        <taxon>Squamata</taxon>
        <taxon>Bifurcata</taxon>
        <taxon>Unidentata</taxon>
        <taxon>Episquamata</taxon>
        <taxon>Toxicofera</taxon>
        <taxon>Serpentes</taxon>
        <taxon>Colubroidea</taxon>
        <taxon>Viperidae</taxon>
        <taxon>Crotalinae</taxon>
        <taxon>Crotalus</taxon>
    </lineage>
</organism>
<evidence type="ECO:0000256" key="6">
    <source>
        <dbReference type="SAM" id="MobiDB-lite"/>
    </source>
</evidence>
<reference evidence="8 9" key="1">
    <citation type="journal article" date="2024" name="Proc. Natl. Acad. Sci. U.S.A.">
        <title>The genetic regulatory architecture and epigenomic basis for age-related changes in rattlesnake venom.</title>
        <authorList>
            <person name="Hogan M.P."/>
            <person name="Holding M.L."/>
            <person name="Nystrom G.S."/>
            <person name="Colston T.J."/>
            <person name="Bartlett D.A."/>
            <person name="Mason A.J."/>
            <person name="Ellsworth S.A."/>
            <person name="Rautsaw R.M."/>
            <person name="Lawrence K.C."/>
            <person name="Strickland J.L."/>
            <person name="He B."/>
            <person name="Fraser P."/>
            <person name="Margres M.J."/>
            <person name="Gilbert D.M."/>
            <person name="Gibbs H.L."/>
            <person name="Parkinson C.L."/>
            <person name="Rokyta D.R."/>
        </authorList>
    </citation>
    <scope>NUCLEOTIDE SEQUENCE [LARGE SCALE GENOMIC DNA]</scope>
    <source>
        <strain evidence="8">DRR0105</strain>
    </source>
</reference>
<keyword evidence="5" id="KW-0175">Coiled coil</keyword>
<dbReference type="SUPFAM" id="SSF57850">
    <property type="entry name" value="RING/U-box"/>
    <property type="match status" value="1"/>
</dbReference>
<evidence type="ECO:0000259" key="7">
    <source>
        <dbReference type="PROSITE" id="PS50089"/>
    </source>
</evidence>
<sequence length="822" mass="94420">MKHLDNNGLKATEFFLSEYITLILQIDFNSVAVLWNEKYDDYFDNLDNPFIVLRKEYTETTSNNAIKVKNKNRKKSKESKAILVMSGGVGTVTQEEDNIFSEEYTLSFMNPHEPFRIPDDLHEQVMIFEALYSTASSNNSYQRILDNYPDPTCESLYDYFSQILEEHGPMEIDNPLLVGEYEDFPIDTPMKLDIRTCKDNPDQIEDHCCNDAECSSVTKIKKQNKSLARNNPRSRMIAIQVDRELTDVAVNTLPLHPYESQQGDMLRMEKEHHVLQKQLKEATEKYEQLKCRSSKDASILEEELSLLIEGNKLSKRELDWFHQDTEVNFKKWQQEKKENQEGLKAAKNKVRKQVETNETYMKSIDEKDKQYKAYLDEFLEISNRFECEKVKMEELIKKTEDYQQECVKRAIAAEVSVLENWKEKELYKLCRKSTNAKGNIKYLKFMTSHSAMPQSKLQIDSWELFISNIGEEKKKIESQFEERIYIVKNGALLNSITPIETADLQPPTGLSLATPEKSPINDPAIIMYSAAAPHLFAPFSNVNDNYSLPSKVKTHTGNKDPEPPSDKDTRELPSECRQSSLSDKVCLPQSLGNSGSHFLHTILEEPAGTAELDNATILNKPILGKLSENIINQLRIIFPYHTSSDLENFIKEVNIKNRNKLSTDAYLNRLTEFILDHPNTKKVLSSSGKNEKLSSCTSGKNGSHTQKVLNTLVQSKPKAKAANEKKNKTNFLPQSNQMPWKKIGETSKSKWKKSNDAPDNDPCVICHEELTSNLLHVLDCGHRFHKLCIGPWIKEHSTCPTCRRHILLREDYPELPGRNKKT</sequence>
<protein>
    <submittedName>
        <fullName evidence="8">E3 ubiquitin-protein ligase TTC3</fullName>
    </submittedName>
</protein>
<dbReference type="PANTHER" id="PTHR17550:SF4">
    <property type="entry name" value="E3 UBIQUITIN-PROTEIN LIGASE TTC3"/>
    <property type="match status" value="1"/>
</dbReference>
<gene>
    <name evidence="8" type="ORF">NXF25_010469</name>
</gene>
<dbReference type="InterPro" id="IPR013083">
    <property type="entry name" value="Znf_RING/FYVE/PHD"/>
</dbReference>
<evidence type="ECO:0000256" key="1">
    <source>
        <dbReference type="ARBA" id="ARBA00022723"/>
    </source>
</evidence>
<dbReference type="Pfam" id="PF24812">
    <property type="entry name" value="WHD_TTC3"/>
    <property type="match status" value="1"/>
</dbReference>
<dbReference type="InterPro" id="IPR001841">
    <property type="entry name" value="Znf_RING"/>
</dbReference>
<dbReference type="CDD" id="cd16481">
    <property type="entry name" value="RING-H2_TTC3"/>
    <property type="match status" value="1"/>
</dbReference>
<dbReference type="GO" id="GO:0008270">
    <property type="term" value="F:zinc ion binding"/>
    <property type="evidence" value="ECO:0007669"/>
    <property type="project" value="UniProtKB-KW"/>
</dbReference>
<evidence type="ECO:0000256" key="2">
    <source>
        <dbReference type="ARBA" id="ARBA00022771"/>
    </source>
</evidence>
<evidence type="ECO:0000313" key="8">
    <source>
        <dbReference type="EMBL" id="KAK9402113.1"/>
    </source>
</evidence>
<dbReference type="Pfam" id="PF24905">
    <property type="entry name" value="TTC3_9th"/>
    <property type="match status" value="1"/>
</dbReference>